<dbReference type="Pfam" id="PF01568">
    <property type="entry name" value="Molydop_binding"/>
    <property type="match status" value="1"/>
</dbReference>
<evidence type="ECO:0000256" key="4">
    <source>
        <dbReference type="ARBA" id="ARBA00022723"/>
    </source>
</evidence>
<dbReference type="InterPro" id="IPR009010">
    <property type="entry name" value="Asp_de-COase-like_dom_sf"/>
</dbReference>
<name>A0A7C1AYM0_9BACT</name>
<keyword evidence="4" id="KW-0479">Metal-binding</keyword>
<dbReference type="GO" id="GO:0051539">
    <property type="term" value="F:4 iron, 4 sulfur cluster binding"/>
    <property type="evidence" value="ECO:0007669"/>
    <property type="project" value="UniProtKB-KW"/>
</dbReference>
<dbReference type="PANTHER" id="PTHR43742:SF9">
    <property type="entry name" value="TETRATHIONATE REDUCTASE SUBUNIT A"/>
    <property type="match status" value="1"/>
</dbReference>
<dbReference type="Pfam" id="PF00384">
    <property type="entry name" value="Molybdopterin"/>
    <property type="match status" value="1"/>
</dbReference>
<dbReference type="Gene3D" id="3.40.228.10">
    <property type="entry name" value="Dimethylsulfoxide Reductase, domain 2"/>
    <property type="match status" value="1"/>
</dbReference>
<sequence length="687" mass="76911">PLKQTSKRGDPNGFKPISWKQAIAEIVNTMKKLESESETNAIAWITGDTNGSMPEFIEYFLQNYGSPNHFYMPTSTDNQKLANLVMQGLDQPVSFDLERARLIFNFGANLLEGWGSPVRNMKAFTYSWHNQNTKLIHFDWRESLTSTKATEWIPINPGTYAALALGMCHVIVKEGLYDRDFVESNCFGFEDWEDKEGIRHKGFKSVVLKEYSPSKVASITGISAEKIAHLARQFSKEQPSLAIWGTSTKNTPGNFYAEMAFLSLNALVGNINKPGGIIQRPSVPLRPFEEAFAEGGHRKELEELRIGKELAEEFPSEKVSIYTALEQISKAEHNLVKLLFLYEANPVYSLAEPETYLEAVNKIDTVVSFSSFLDETSVHADIILPNHTLFERWDDFRTPLTVPFAVYGVSKPVLKPHKKTQHTGDVLIKIAKALGGEIAKNFPWSNYESVLKWRAEGIAEEGEGRALEGEDIEKLLETHASLEPNFKNADELWGKLTSGAFWVKLPDLTKAPSFKTASQKFEFFAQSLRKGKFRKWNDRLFVANYFPLESSGDKKEFPYLLIPYEIMELTNAQVANPPFLTNLLDDTLLKGKDIFVQMNTATARQAGVREGAKVTLATPVGKGKVRVHISEEVAPGVIAMAAGLGHSAFDEYIKGKGINTNVLTEVQLDPVTGIGTWWATRAKLIKV</sequence>
<dbReference type="InterPro" id="IPR006657">
    <property type="entry name" value="MoPterin_dinucl-bd_dom"/>
</dbReference>
<keyword evidence="2" id="KW-0004">4Fe-4S</keyword>
<dbReference type="AlphaFoldDB" id="A0A7C1AYM0"/>
<feature type="domain" description="Molybdopterin dinucleotide-binding" evidence="8">
    <location>
        <begin position="594"/>
        <end position="674"/>
    </location>
</feature>
<proteinExistence type="inferred from homology"/>
<evidence type="ECO:0000256" key="6">
    <source>
        <dbReference type="ARBA" id="ARBA00023002"/>
    </source>
</evidence>
<evidence type="ECO:0000259" key="8">
    <source>
        <dbReference type="Pfam" id="PF01568"/>
    </source>
</evidence>
<dbReference type="Gene3D" id="3.40.50.740">
    <property type="match status" value="1"/>
</dbReference>
<gene>
    <name evidence="9" type="ORF">ENG14_05035</name>
</gene>
<keyword evidence="3" id="KW-0500">Molybdenum</keyword>
<dbReference type="Gene3D" id="2.40.40.20">
    <property type="match status" value="1"/>
</dbReference>
<evidence type="ECO:0000313" key="9">
    <source>
        <dbReference type="EMBL" id="HDL90248.1"/>
    </source>
</evidence>
<dbReference type="SUPFAM" id="SSF50692">
    <property type="entry name" value="ADC-like"/>
    <property type="match status" value="1"/>
</dbReference>
<keyword evidence="2" id="KW-0411">Iron-sulfur</keyword>
<dbReference type="InterPro" id="IPR006656">
    <property type="entry name" value="Mopterin_OxRdtase"/>
</dbReference>
<keyword evidence="6" id="KW-0560">Oxidoreductase</keyword>
<protein>
    <recommendedName>
        <fullName evidence="10">Molybdopterin oxidoreductase</fullName>
    </recommendedName>
</protein>
<evidence type="ECO:0000256" key="5">
    <source>
        <dbReference type="ARBA" id="ARBA00022729"/>
    </source>
</evidence>
<evidence type="ECO:0000256" key="2">
    <source>
        <dbReference type="ARBA" id="ARBA00022485"/>
    </source>
</evidence>
<organism evidence="9">
    <name type="scientific">Thermodesulforhabdus norvegica</name>
    <dbReference type="NCBI Taxonomy" id="39841"/>
    <lineage>
        <taxon>Bacteria</taxon>
        <taxon>Pseudomonadati</taxon>
        <taxon>Thermodesulfobacteriota</taxon>
        <taxon>Syntrophobacteria</taxon>
        <taxon>Syntrophobacterales</taxon>
        <taxon>Thermodesulforhabdaceae</taxon>
        <taxon>Thermodesulforhabdus</taxon>
    </lineage>
</organism>
<keyword evidence="5" id="KW-0732">Signal</keyword>
<dbReference type="PANTHER" id="PTHR43742">
    <property type="entry name" value="TRIMETHYLAMINE-N-OXIDE REDUCTASE"/>
    <property type="match status" value="1"/>
</dbReference>
<dbReference type="InterPro" id="IPR050612">
    <property type="entry name" value="Prok_Mopterin_Oxidored"/>
</dbReference>
<dbReference type="GO" id="GO:0046872">
    <property type="term" value="F:metal ion binding"/>
    <property type="evidence" value="ECO:0007669"/>
    <property type="project" value="UniProtKB-KW"/>
</dbReference>
<feature type="domain" description="Molybdopterin oxidoreductase" evidence="7">
    <location>
        <begin position="8"/>
        <end position="393"/>
    </location>
</feature>
<feature type="non-terminal residue" evidence="9">
    <location>
        <position position="1"/>
    </location>
</feature>
<evidence type="ECO:0000259" key="7">
    <source>
        <dbReference type="Pfam" id="PF00384"/>
    </source>
</evidence>
<comment type="caution">
    <text evidence="9">The sequence shown here is derived from an EMBL/GenBank/DDBJ whole genome shotgun (WGS) entry which is preliminary data.</text>
</comment>
<dbReference type="Proteomes" id="UP000886355">
    <property type="component" value="Unassembled WGS sequence"/>
</dbReference>
<evidence type="ECO:0000256" key="1">
    <source>
        <dbReference type="ARBA" id="ARBA00010312"/>
    </source>
</evidence>
<dbReference type="GO" id="GO:0043546">
    <property type="term" value="F:molybdopterin cofactor binding"/>
    <property type="evidence" value="ECO:0007669"/>
    <property type="project" value="InterPro"/>
</dbReference>
<dbReference type="CDD" id="cd02775">
    <property type="entry name" value="MopB_CT"/>
    <property type="match status" value="1"/>
</dbReference>
<accession>A0A7C1AYM0</accession>
<dbReference type="EMBL" id="DQZW01000239">
    <property type="protein sequence ID" value="HDL90248.1"/>
    <property type="molecule type" value="Genomic_DNA"/>
</dbReference>
<keyword evidence="2" id="KW-0408">Iron</keyword>
<evidence type="ECO:0008006" key="10">
    <source>
        <dbReference type="Google" id="ProtNLM"/>
    </source>
</evidence>
<dbReference type="SUPFAM" id="SSF53706">
    <property type="entry name" value="Formate dehydrogenase/DMSO reductase, domains 1-3"/>
    <property type="match status" value="1"/>
</dbReference>
<comment type="similarity">
    <text evidence="1">Belongs to the prokaryotic molybdopterin-containing oxidoreductase family.</text>
</comment>
<dbReference type="Gene3D" id="3.30.2070.10">
    <property type="entry name" value="Formate dehydrogenase/DMSO reductase"/>
    <property type="match status" value="1"/>
</dbReference>
<dbReference type="GO" id="GO:0016491">
    <property type="term" value="F:oxidoreductase activity"/>
    <property type="evidence" value="ECO:0007669"/>
    <property type="project" value="UniProtKB-KW"/>
</dbReference>
<evidence type="ECO:0000256" key="3">
    <source>
        <dbReference type="ARBA" id="ARBA00022505"/>
    </source>
</evidence>
<reference evidence="9" key="1">
    <citation type="journal article" date="2020" name="mSystems">
        <title>Genome- and Community-Level Interaction Insights into Carbon Utilization and Element Cycling Functions of Hydrothermarchaeota in Hydrothermal Sediment.</title>
        <authorList>
            <person name="Zhou Z."/>
            <person name="Liu Y."/>
            <person name="Xu W."/>
            <person name="Pan J."/>
            <person name="Luo Z.H."/>
            <person name="Li M."/>
        </authorList>
    </citation>
    <scope>NUCLEOTIDE SEQUENCE [LARGE SCALE GENOMIC DNA]</scope>
    <source>
        <strain evidence="9">HyVt-19</strain>
    </source>
</reference>